<feature type="domain" description="NTF2" evidence="4">
    <location>
        <begin position="6"/>
        <end position="113"/>
    </location>
</feature>
<keyword evidence="3" id="KW-0813">Transport</keyword>
<evidence type="ECO:0000256" key="1">
    <source>
        <dbReference type="ARBA" id="ARBA00022490"/>
    </source>
</evidence>
<keyword evidence="3" id="KW-0539">Nucleus</keyword>
<dbReference type="AlphaFoldDB" id="A0A9P7CX93"/>
<keyword evidence="6" id="KW-1185">Reference proteome</keyword>
<organism evidence="5 6">
    <name type="scientific">Suillus placidus</name>
    <dbReference type="NCBI Taxonomy" id="48579"/>
    <lineage>
        <taxon>Eukaryota</taxon>
        <taxon>Fungi</taxon>
        <taxon>Dikarya</taxon>
        <taxon>Basidiomycota</taxon>
        <taxon>Agaricomycotina</taxon>
        <taxon>Agaricomycetes</taxon>
        <taxon>Agaricomycetidae</taxon>
        <taxon>Boletales</taxon>
        <taxon>Suillineae</taxon>
        <taxon>Suillaceae</taxon>
        <taxon>Suillus</taxon>
    </lineage>
</organism>
<dbReference type="InterPro" id="IPR018222">
    <property type="entry name" value="Nuclear_transport_factor_2_euk"/>
</dbReference>
<evidence type="ECO:0000259" key="4">
    <source>
        <dbReference type="PROSITE" id="PS50177"/>
    </source>
</evidence>
<proteinExistence type="predicted"/>
<dbReference type="EMBL" id="JABBWD010000078">
    <property type="protein sequence ID" value="KAG1768614.1"/>
    <property type="molecule type" value="Genomic_DNA"/>
</dbReference>
<sequence length="113" mass="12687">MDITGIAKNFTEFYYSQFAAGRGNLAPLYRPHSMLTWEGKQFQGGSNIVEHLTELPFQTVAHKISTFDAQPSSLDMSTLLINVTGLLRVDGDQELQFSQVFVLAKEGDSFYVY</sequence>
<comment type="function">
    <text evidence="3">Has a role in nuclear-cytoplasmic transport of proteins and mRNAs.</text>
</comment>
<dbReference type="CDD" id="cd00780">
    <property type="entry name" value="NTF2"/>
    <property type="match status" value="1"/>
</dbReference>
<dbReference type="InterPro" id="IPR045875">
    <property type="entry name" value="NTF2"/>
</dbReference>
<dbReference type="GO" id="GO:0005737">
    <property type="term" value="C:cytoplasm"/>
    <property type="evidence" value="ECO:0007669"/>
    <property type="project" value="UniProtKB-SubCell"/>
</dbReference>
<evidence type="ECO:0000313" key="5">
    <source>
        <dbReference type="EMBL" id="KAG1768614.1"/>
    </source>
</evidence>
<evidence type="ECO:0000256" key="2">
    <source>
        <dbReference type="ARBA" id="ARBA00026247"/>
    </source>
</evidence>
<protein>
    <recommendedName>
        <fullName evidence="2">Nuclear transport factor 2</fullName>
    </recommendedName>
</protein>
<name>A0A9P7CX93_9AGAM</name>
<dbReference type="GO" id="GO:0051028">
    <property type="term" value="P:mRNA transport"/>
    <property type="evidence" value="ECO:0007669"/>
    <property type="project" value="UniProtKB-UniRule"/>
</dbReference>
<keyword evidence="3" id="KW-0653">Protein transport</keyword>
<dbReference type="GO" id="GO:0006606">
    <property type="term" value="P:protein import into nucleus"/>
    <property type="evidence" value="ECO:0007669"/>
    <property type="project" value="UniProtKB-ARBA"/>
</dbReference>
<evidence type="ECO:0000313" key="6">
    <source>
        <dbReference type="Proteomes" id="UP000714275"/>
    </source>
</evidence>
<evidence type="ECO:0000256" key="3">
    <source>
        <dbReference type="RuleBase" id="RU369002"/>
    </source>
</evidence>
<accession>A0A9P7CX93</accession>
<dbReference type="FunFam" id="3.10.450.50:FF:000005">
    <property type="entry name" value="Nuclear transport factor 2"/>
    <property type="match status" value="1"/>
</dbReference>
<keyword evidence="1 3" id="KW-0963">Cytoplasm</keyword>
<dbReference type="Proteomes" id="UP000714275">
    <property type="component" value="Unassembled WGS sequence"/>
</dbReference>
<dbReference type="InterPro" id="IPR032710">
    <property type="entry name" value="NTF2-like_dom_sf"/>
</dbReference>
<dbReference type="SUPFAM" id="SSF54427">
    <property type="entry name" value="NTF2-like"/>
    <property type="match status" value="1"/>
</dbReference>
<comment type="caution">
    <text evidence="5">The sequence shown here is derived from an EMBL/GenBank/DDBJ whole genome shotgun (WGS) entry which is preliminary data.</text>
</comment>
<dbReference type="OrthoDB" id="6507044at2759"/>
<dbReference type="Pfam" id="PF02136">
    <property type="entry name" value="NTF2"/>
    <property type="match status" value="1"/>
</dbReference>
<reference evidence="5" key="1">
    <citation type="journal article" date="2020" name="New Phytol.">
        <title>Comparative genomics reveals dynamic genome evolution in host specialist ectomycorrhizal fungi.</title>
        <authorList>
            <person name="Lofgren L.A."/>
            <person name="Nguyen N.H."/>
            <person name="Vilgalys R."/>
            <person name="Ruytinx J."/>
            <person name="Liao H.L."/>
            <person name="Branco S."/>
            <person name="Kuo A."/>
            <person name="LaButti K."/>
            <person name="Lipzen A."/>
            <person name="Andreopoulos W."/>
            <person name="Pangilinan J."/>
            <person name="Riley R."/>
            <person name="Hundley H."/>
            <person name="Na H."/>
            <person name="Barry K."/>
            <person name="Grigoriev I.V."/>
            <person name="Stajich J.E."/>
            <person name="Kennedy P.G."/>
        </authorList>
    </citation>
    <scope>NUCLEOTIDE SEQUENCE</scope>
    <source>
        <strain evidence="5">DOB743</strain>
    </source>
</reference>
<dbReference type="InterPro" id="IPR002075">
    <property type="entry name" value="NTF2_dom"/>
</dbReference>
<comment type="subcellular location">
    <subcellularLocation>
        <location evidence="3">Cytoplasm</location>
    </subcellularLocation>
    <subcellularLocation>
        <location evidence="3">Nucleus</location>
    </subcellularLocation>
</comment>
<dbReference type="PANTHER" id="PTHR12612">
    <property type="entry name" value="NUCLEAR TRANSPORT FACTOR 2"/>
    <property type="match status" value="1"/>
</dbReference>
<feature type="non-terminal residue" evidence="5">
    <location>
        <position position="1"/>
    </location>
</feature>
<dbReference type="GO" id="GO:0005635">
    <property type="term" value="C:nuclear envelope"/>
    <property type="evidence" value="ECO:0007669"/>
    <property type="project" value="UniProtKB-ARBA"/>
</dbReference>
<dbReference type="Gene3D" id="3.10.450.50">
    <property type="match status" value="1"/>
</dbReference>
<dbReference type="PROSITE" id="PS50177">
    <property type="entry name" value="NTF2_DOMAIN"/>
    <property type="match status" value="1"/>
</dbReference>
<gene>
    <name evidence="5" type="ORF">EV702DRAFT_948291</name>
</gene>